<dbReference type="RefSeq" id="WP_104266335.1">
    <property type="nucleotide sequence ID" value="NZ_CP028130.1"/>
</dbReference>
<dbReference type="AlphaFoldDB" id="A0AAD1AIM1"/>
<evidence type="ECO:0000313" key="2">
    <source>
        <dbReference type="Proteomes" id="UP000283946"/>
    </source>
</evidence>
<protein>
    <submittedName>
        <fullName evidence="1">Uncharacterized protein</fullName>
    </submittedName>
</protein>
<organism evidence="1 2">
    <name type="scientific">Rathayibacter iranicus</name>
    <dbReference type="NCBI Taxonomy" id="59737"/>
    <lineage>
        <taxon>Bacteria</taxon>
        <taxon>Bacillati</taxon>
        <taxon>Actinomycetota</taxon>
        <taxon>Actinomycetes</taxon>
        <taxon>Micrococcales</taxon>
        <taxon>Microbacteriaceae</taxon>
        <taxon>Rathayibacter</taxon>
    </lineage>
</organism>
<gene>
    <name evidence="1" type="ORF">C7V51_15400</name>
</gene>
<sequence length="87" mass="9205">MGEHDEAAAAGQRLHRSQARSLPVVLWAGESEPSAATVHLSVCRPGTHGEDRLRLEADGIGELDLDLSSAARLVGAADVVLRLLEAR</sequence>
<accession>A0AAD1AIM1</accession>
<dbReference type="KEGG" id="ria:C7V51_15400"/>
<dbReference type="EMBL" id="CP028130">
    <property type="protein sequence ID" value="AZZ57101.1"/>
    <property type="molecule type" value="Genomic_DNA"/>
</dbReference>
<name>A0AAD1AIM1_9MICO</name>
<dbReference type="Proteomes" id="UP000283946">
    <property type="component" value="Chromosome"/>
</dbReference>
<evidence type="ECO:0000313" key="1">
    <source>
        <dbReference type="EMBL" id="AZZ57101.1"/>
    </source>
</evidence>
<proteinExistence type="predicted"/>
<reference evidence="1 2" key="1">
    <citation type="submission" date="2018-03" db="EMBL/GenBank/DDBJ databases">
        <title>Bacteriophage NCPPB3778 and a type I-E CRISPR drive the evolution of the US Biological Select Agent, Rathayibacter toxicus.</title>
        <authorList>
            <person name="Davis E.W.II."/>
            <person name="Tabima J.F."/>
            <person name="Weisberg A.J."/>
            <person name="Dantas Lopes L."/>
            <person name="Wiseman M.S."/>
            <person name="Wiseman M.S."/>
            <person name="Pupko T."/>
            <person name="Belcher M.S."/>
            <person name="Sechler A.J."/>
            <person name="Tancos M.A."/>
            <person name="Schroeder B.K."/>
            <person name="Murray T.D."/>
            <person name="Luster D.G."/>
            <person name="Schneider W.L."/>
            <person name="Rogers E."/>
            <person name="Andreote F.D."/>
            <person name="Grunwald N.J."/>
            <person name="Putnam M.L."/>
            <person name="Chang J.H."/>
        </authorList>
    </citation>
    <scope>NUCLEOTIDE SEQUENCE [LARGE SCALE GENOMIC DNA]</scope>
    <source>
        <strain evidence="1 2">NCCPB 2253</strain>
    </source>
</reference>